<dbReference type="EMBL" id="MT143900">
    <property type="protein sequence ID" value="QJH92551.1"/>
    <property type="molecule type" value="Genomic_DNA"/>
</dbReference>
<gene>
    <name evidence="2" type="ORF">MM171A03406_0001</name>
    <name evidence="1" type="ORF">MM171B01064_0014</name>
</gene>
<evidence type="ECO:0000313" key="1">
    <source>
        <dbReference type="EMBL" id="QJB02813.1"/>
    </source>
</evidence>
<reference evidence="1" key="1">
    <citation type="submission" date="2020-03" db="EMBL/GenBank/DDBJ databases">
        <title>The deep terrestrial virosphere.</title>
        <authorList>
            <person name="Holmfeldt K."/>
            <person name="Nilsson E."/>
            <person name="Simone D."/>
            <person name="Lopez-Fernandez M."/>
            <person name="Wu X."/>
            <person name="de Brujin I."/>
            <person name="Lundin D."/>
            <person name="Andersson A."/>
            <person name="Bertilsson S."/>
            <person name="Dopson M."/>
        </authorList>
    </citation>
    <scope>NUCLEOTIDE SEQUENCE</scope>
    <source>
        <strain evidence="2">MM171A03406</strain>
        <strain evidence="1">MM171B01064</strain>
    </source>
</reference>
<sequence>MAQWIPKARCVKCGKEYPTYELLYDGVEPDVHSPMCRWCIIKDAQERFGVENVRLGNEN</sequence>
<dbReference type="EMBL" id="MT143808">
    <property type="protein sequence ID" value="QJB02813.1"/>
    <property type="molecule type" value="Genomic_DNA"/>
</dbReference>
<name>A0A6M3MB37_9ZZZZ</name>
<proteinExistence type="predicted"/>
<protein>
    <submittedName>
        <fullName evidence="1">Uncharacterized protein</fullName>
    </submittedName>
</protein>
<organism evidence="1">
    <name type="scientific">viral metagenome</name>
    <dbReference type="NCBI Taxonomy" id="1070528"/>
    <lineage>
        <taxon>unclassified sequences</taxon>
        <taxon>metagenomes</taxon>
        <taxon>organismal metagenomes</taxon>
    </lineage>
</organism>
<dbReference type="AlphaFoldDB" id="A0A6M3MB37"/>
<accession>A0A6M3MB37</accession>
<evidence type="ECO:0000313" key="2">
    <source>
        <dbReference type="EMBL" id="QJH92551.1"/>
    </source>
</evidence>